<evidence type="ECO:0000313" key="3">
    <source>
        <dbReference type="Proteomes" id="UP001620645"/>
    </source>
</evidence>
<keyword evidence="3" id="KW-1185">Reference proteome</keyword>
<name>A0ABD2JAU9_HETSC</name>
<proteinExistence type="predicted"/>
<feature type="compositionally biased region" description="Polar residues" evidence="1">
    <location>
        <begin position="25"/>
        <end position="42"/>
    </location>
</feature>
<dbReference type="EMBL" id="JBICCN010000174">
    <property type="protein sequence ID" value="KAL3087734.1"/>
    <property type="molecule type" value="Genomic_DNA"/>
</dbReference>
<organism evidence="2 3">
    <name type="scientific">Heterodera schachtii</name>
    <name type="common">Sugarbeet cyst nematode worm</name>
    <name type="synonym">Tylenchus schachtii</name>
    <dbReference type="NCBI Taxonomy" id="97005"/>
    <lineage>
        <taxon>Eukaryota</taxon>
        <taxon>Metazoa</taxon>
        <taxon>Ecdysozoa</taxon>
        <taxon>Nematoda</taxon>
        <taxon>Chromadorea</taxon>
        <taxon>Rhabditida</taxon>
        <taxon>Tylenchina</taxon>
        <taxon>Tylenchomorpha</taxon>
        <taxon>Tylenchoidea</taxon>
        <taxon>Heteroderidae</taxon>
        <taxon>Heteroderinae</taxon>
        <taxon>Heterodera</taxon>
    </lineage>
</organism>
<accession>A0ABD2JAU9</accession>
<gene>
    <name evidence="2" type="ORF">niasHS_008034</name>
</gene>
<evidence type="ECO:0000313" key="2">
    <source>
        <dbReference type="EMBL" id="KAL3087734.1"/>
    </source>
</evidence>
<reference evidence="2 3" key="1">
    <citation type="submission" date="2024-10" db="EMBL/GenBank/DDBJ databases">
        <authorList>
            <person name="Kim D."/>
        </authorList>
    </citation>
    <scope>NUCLEOTIDE SEQUENCE [LARGE SCALE GENOMIC DNA]</scope>
    <source>
        <strain evidence="2">Taebaek</strain>
    </source>
</reference>
<feature type="compositionally biased region" description="Polar residues" evidence="1">
    <location>
        <begin position="1"/>
        <end position="11"/>
    </location>
</feature>
<dbReference type="AlphaFoldDB" id="A0ABD2JAU9"/>
<dbReference type="Proteomes" id="UP001620645">
    <property type="component" value="Unassembled WGS sequence"/>
</dbReference>
<feature type="region of interest" description="Disordered" evidence="1">
    <location>
        <begin position="178"/>
        <end position="202"/>
    </location>
</feature>
<evidence type="ECO:0000256" key="1">
    <source>
        <dbReference type="SAM" id="MobiDB-lite"/>
    </source>
</evidence>
<protein>
    <submittedName>
        <fullName evidence="2">Uncharacterized protein</fullName>
    </submittedName>
</protein>
<feature type="region of interest" description="Disordered" evidence="1">
    <location>
        <begin position="1"/>
        <end position="42"/>
    </location>
</feature>
<sequence length="216" mass="24228">MNRNSDWNQGGYQKRNRNSQNQQNLPTVDKQTQSVPNQLQIQPFSGTRTNANMIAITEKRKKECEDVVLCNNLSLREIPEFEKFFNSLSTHASKFPSEKPAEPEISECLKLTLKVEGQNAKTLGDSGAEANIVNPEFLYNLAKKLKLDLMDWGFNPNSGFADQAPPLDNKLGEDASLVAAGGGQRSTTLRRSSADRSGRRHMERGDPFDILFDHLF</sequence>
<comment type="caution">
    <text evidence="2">The sequence shown here is derived from an EMBL/GenBank/DDBJ whole genome shotgun (WGS) entry which is preliminary data.</text>
</comment>